<dbReference type="EMBL" id="JAFBBU010000001">
    <property type="protein sequence ID" value="MBM7470564.1"/>
    <property type="molecule type" value="Genomic_DNA"/>
</dbReference>
<proteinExistence type="predicted"/>
<reference evidence="2 3" key="1">
    <citation type="submission" date="2021-01" db="EMBL/GenBank/DDBJ databases">
        <title>Sequencing the genomes of 1000 actinobacteria strains.</title>
        <authorList>
            <person name="Klenk H.-P."/>
        </authorList>
    </citation>
    <scope>NUCLEOTIDE SEQUENCE [LARGE SCALE GENOMIC DNA]</scope>
    <source>
        <strain evidence="2 3">DSM 13057</strain>
    </source>
</reference>
<keyword evidence="3" id="KW-1185">Reference proteome</keyword>
<dbReference type="RefSeq" id="WP_205106300.1">
    <property type="nucleotide sequence ID" value="NZ_BAAAHT010000016.1"/>
</dbReference>
<evidence type="ECO:0000256" key="1">
    <source>
        <dbReference type="SAM" id="MobiDB-lite"/>
    </source>
</evidence>
<protein>
    <submittedName>
        <fullName evidence="2">Uncharacterized protein</fullName>
    </submittedName>
</protein>
<evidence type="ECO:0000313" key="2">
    <source>
        <dbReference type="EMBL" id="MBM7470564.1"/>
    </source>
</evidence>
<accession>A0ABS2L0H2</accession>
<feature type="region of interest" description="Disordered" evidence="1">
    <location>
        <begin position="1"/>
        <end position="63"/>
    </location>
</feature>
<organism evidence="2 3">
    <name type="scientific">Subtercola frigoramans</name>
    <dbReference type="NCBI Taxonomy" id="120298"/>
    <lineage>
        <taxon>Bacteria</taxon>
        <taxon>Bacillati</taxon>
        <taxon>Actinomycetota</taxon>
        <taxon>Actinomycetes</taxon>
        <taxon>Micrococcales</taxon>
        <taxon>Microbacteriaceae</taxon>
        <taxon>Subtercola</taxon>
    </lineage>
</organism>
<dbReference type="Proteomes" id="UP000776164">
    <property type="component" value="Unassembled WGS sequence"/>
</dbReference>
<name>A0ABS2L0H2_9MICO</name>
<evidence type="ECO:0000313" key="3">
    <source>
        <dbReference type="Proteomes" id="UP000776164"/>
    </source>
</evidence>
<gene>
    <name evidence="2" type="ORF">JOE66_000198</name>
</gene>
<sequence>MNADSEAQYEPAMAGTDEPRHDDTDQPDARRGDPDQLPDGSASDANNSEDGVDTASGGGADDE</sequence>
<feature type="compositionally biased region" description="Basic and acidic residues" evidence="1">
    <location>
        <begin position="17"/>
        <end position="34"/>
    </location>
</feature>
<comment type="caution">
    <text evidence="2">The sequence shown here is derived from an EMBL/GenBank/DDBJ whole genome shotgun (WGS) entry which is preliminary data.</text>
</comment>